<evidence type="ECO:0000256" key="4">
    <source>
        <dbReference type="ARBA" id="ARBA00011718"/>
    </source>
</evidence>
<evidence type="ECO:0000256" key="5">
    <source>
        <dbReference type="ARBA" id="ARBA00014962"/>
    </source>
</evidence>
<feature type="region of interest" description="Disordered" evidence="13">
    <location>
        <begin position="103"/>
        <end position="132"/>
    </location>
</feature>
<dbReference type="SMART" id="SM01323">
    <property type="entry name" value="YajC"/>
    <property type="match status" value="1"/>
</dbReference>
<dbReference type="PANTHER" id="PTHR33909:SF1">
    <property type="entry name" value="SEC TRANSLOCON ACCESSORY COMPLEX SUBUNIT YAJC"/>
    <property type="match status" value="1"/>
</dbReference>
<feature type="transmembrane region" description="Helical" evidence="14">
    <location>
        <begin position="20"/>
        <end position="38"/>
    </location>
</feature>
<keyword evidence="10 14" id="KW-1133">Transmembrane helix</keyword>
<keyword evidence="8 14" id="KW-0812">Transmembrane</keyword>
<evidence type="ECO:0000256" key="6">
    <source>
        <dbReference type="ARBA" id="ARBA00022448"/>
    </source>
</evidence>
<keyword evidence="6" id="KW-0813">Transport</keyword>
<reference evidence="15 16" key="1">
    <citation type="submission" date="2024-03" db="EMBL/GenBank/DDBJ databases">
        <title>High-quality draft genome sequencing of Tistrella sp. BH-R2-4.</title>
        <authorList>
            <person name="Dong C."/>
        </authorList>
    </citation>
    <scope>NUCLEOTIDE SEQUENCE [LARGE SCALE GENOMIC DNA]</scope>
    <source>
        <strain evidence="15 16">BH-R2-4</strain>
    </source>
</reference>
<organism evidence="15 16">
    <name type="scientific">Tistrella arctica</name>
    <dbReference type="NCBI Taxonomy" id="3133430"/>
    <lineage>
        <taxon>Bacteria</taxon>
        <taxon>Pseudomonadati</taxon>
        <taxon>Pseudomonadota</taxon>
        <taxon>Alphaproteobacteria</taxon>
        <taxon>Geminicoccales</taxon>
        <taxon>Geminicoccaceae</taxon>
        <taxon>Tistrella</taxon>
    </lineage>
</organism>
<evidence type="ECO:0000256" key="9">
    <source>
        <dbReference type="ARBA" id="ARBA00022927"/>
    </source>
</evidence>
<comment type="similarity">
    <text evidence="3">Belongs to the YajC family.</text>
</comment>
<dbReference type="NCBIfam" id="TIGR00739">
    <property type="entry name" value="yajC"/>
    <property type="match status" value="1"/>
</dbReference>
<evidence type="ECO:0000256" key="3">
    <source>
        <dbReference type="ARBA" id="ARBA00006742"/>
    </source>
</evidence>
<keyword evidence="9" id="KW-0653">Protein transport</keyword>
<evidence type="ECO:0000256" key="14">
    <source>
        <dbReference type="SAM" id="Phobius"/>
    </source>
</evidence>
<dbReference type="PANTHER" id="PTHR33909">
    <property type="entry name" value="SEC TRANSLOCON ACCESSORY COMPLEX SUBUNIT YAJC"/>
    <property type="match status" value="1"/>
</dbReference>
<proteinExistence type="inferred from homology"/>
<accession>A0ABU9YFA7</accession>
<comment type="subunit">
    <text evidence="4">Part of the SecDF-YidC-YajC translocase complex. The SecDF-YidC-YajC translocase forms a supercomplex with SecYEG, called the holo-translocon (HTL).</text>
</comment>
<evidence type="ECO:0000313" key="15">
    <source>
        <dbReference type="EMBL" id="MEN2987478.1"/>
    </source>
</evidence>
<sequence>MLISPAYAQAAGGDGGAGMLMQLLPLLLIFVVFYFLLIRPQQKKAKQHREMIAALRRGDRVVTAGGIVGTIVKVDDDSYATLEIAPDVRVKVMRHTITDKVAATEPASSRRKAAKDVVEDADETVETDKTEK</sequence>
<keyword evidence="11" id="KW-0811">Translocation</keyword>
<evidence type="ECO:0000256" key="12">
    <source>
        <dbReference type="ARBA" id="ARBA00023136"/>
    </source>
</evidence>
<evidence type="ECO:0000256" key="1">
    <source>
        <dbReference type="ARBA" id="ARBA00002061"/>
    </source>
</evidence>
<dbReference type="Pfam" id="PF02699">
    <property type="entry name" value="YajC"/>
    <property type="match status" value="1"/>
</dbReference>
<dbReference type="Proteomes" id="UP001413721">
    <property type="component" value="Unassembled WGS sequence"/>
</dbReference>
<evidence type="ECO:0000256" key="10">
    <source>
        <dbReference type="ARBA" id="ARBA00022989"/>
    </source>
</evidence>
<dbReference type="PRINTS" id="PR01853">
    <property type="entry name" value="YAJCTRNLCASE"/>
</dbReference>
<comment type="function">
    <text evidence="1">The SecYEG-SecDF-YajC-YidC holo-translocon (HTL) protein secretase/insertase is a supercomplex required for protein secretion, insertion of proteins into membranes, and assembly of membrane protein complexes. While the SecYEG complex is essential for assembly of a number of proteins and complexes, the SecDF-YajC-YidC subcomplex facilitates these functions.</text>
</comment>
<evidence type="ECO:0000256" key="8">
    <source>
        <dbReference type="ARBA" id="ARBA00022692"/>
    </source>
</evidence>
<evidence type="ECO:0000256" key="11">
    <source>
        <dbReference type="ARBA" id="ARBA00023010"/>
    </source>
</evidence>
<evidence type="ECO:0000256" key="13">
    <source>
        <dbReference type="SAM" id="MobiDB-lite"/>
    </source>
</evidence>
<keyword evidence="16" id="KW-1185">Reference proteome</keyword>
<evidence type="ECO:0000256" key="7">
    <source>
        <dbReference type="ARBA" id="ARBA00022475"/>
    </source>
</evidence>
<keyword evidence="7" id="KW-1003">Cell membrane</keyword>
<name>A0ABU9YFA7_9PROT</name>
<dbReference type="RefSeq" id="WP_188580841.1">
    <property type="nucleotide sequence ID" value="NZ_JBBKTV010000012.1"/>
</dbReference>
<protein>
    <recommendedName>
        <fullName evidence="5">Sec translocon accessory complex subunit YajC</fullName>
    </recommendedName>
</protein>
<evidence type="ECO:0000313" key="16">
    <source>
        <dbReference type="Proteomes" id="UP001413721"/>
    </source>
</evidence>
<gene>
    <name evidence="15" type="primary">yajC</name>
    <name evidence="15" type="ORF">WG926_04120</name>
</gene>
<keyword evidence="12 14" id="KW-0472">Membrane</keyword>
<dbReference type="InterPro" id="IPR003849">
    <property type="entry name" value="Preprotein_translocase_YajC"/>
</dbReference>
<evidence type="ECO:0000256" key="2">
    <source>
        <dbReference type="ARBA" id="ARBA00004162"/>
    </source>
</evidence>
<comment type="caution">
    <text evidence="15">The sequence shown here is derived from an EMBL/GenBank/DDBJ whole genome shotgun (WGS) entry which is preliminary data.</text>
</comment>
<dbReference type="EMBL" id="JBBKTW010000001">
    <property type="protein sequence ID" value="MEN2987478.1"/>
    <property type="molecule type" value="Genomic_DNA"/>
</dbReference>
<comment type="subcellular location">
    <subcellularLocation>
        <location evidence="2">Cell membrane</location>
        <topology evidence="2">Single-pass membrane protein</topology>
    </subcellularLocation>
</comment>